<dbReference type="EMBL" id="OU893349">
    <property type="protein sequence ID" value="CAG9787832.1"/>
    <property type="molecule type" value="Genomic_DNA"/>
</dbReference>
<evidence type="ECO:0000256" key="5">
    <source>
        <dbReference type="ARBA" id="ARBA00023136"/>
    </source>
</evidence>
<keyword evidence="8" id="KW-0732">Signal</keyword>
<evidence type="ECO:0000313" key="10">
    <source>
        <dbReference type="Proteomes" id="UP001153714"/>
    </source>
</evidence>
<keyword evidence="5 7" id="KW-0472">Membrane</keyword>
<keyword evidence="6" id="KW-0325">Glycoprotein</keyword>
<sequence>MNVITLIFTLFVNQLVQAIVPINSSTVTELPRNATEVVFASQIQQIWTTLEVTPEASDGNDLNDIGSASSSNIKWERNIQEKSERKKYGKDDEAYNELLSSDRNNQVNKKTYYSKHLDVNEVIKRPQSLVWDPCIETKFKDNPANIVKLSSDMENASIDSHNDNGDNQNSTIWNKRDANSSNYTNAMKDWLEKYNNLLKSKTEERRQQRPESILIRKISEATTTEIPILRTTVQVIPITREIFKETAENFNITLKTAVTEISIKASYTEDWFETEDRGKIRFSGLPQKETYLIPTLKLEEGFHPFTFMSEFFTVIYPFEFPVGLVKDIVWGKFSFPYSFLQSIKVESTFLAFIIAFTCIALVIPAYLFILAVLSLFSKSRCDDETETGALFPVAEESDCNDRVLVFVTLFAIFLCCILISGMAVSNEQAHSAVMESRNVIHCACADVASWLVAAARELHHSLIPPVDLVQHAYREDLKKSEDLSKKISSLRNVSMKAGLLAAAASDRVKDLANQLDNMKKYCTVKDTPLCDTVNANALELQIKFEWILHETQLLELRTLGVENLTRAIATARKEFRILPSAITTQTIQARKDILNDIETRRQAVHGSAKVLNDIVRHLTTGLHSVARQLEASLDRVQRYDYWRWTLMLGHAEVYVCHALWDKPQYETLSALLDKPSPVLNNDEGIFDALFRELDNVTIDVSIKDVLRMNYNGPIMGRDLPSLVDQLQNIAAQISDLTTAGRLETLATRTKRLYLTNIKPLEQAKADIVYRLTELELQLLPFRRKLNISLSHIHTAQYYIDNQGDVIAQKTTASTAE</sequence>
<organism evidence="9 10">
    <name type="scientific">Diatraea saccharalis</name>
    <name type="common">sugarcane borer</name>
    <dbReference type="NCBI Taxonomy" id="40085"/>
    <lineage>
        <taxon>Eukaryota</taxon>
        <taxon>Metazoa</taxon>
        <taxon>Ecdysozoa</taxon>
        <taxon>Arthropoda</taxon>
        <taxon>Hexapoda</taxon>
        <taxon>Insecta</taxon>
        <taxon>Pterygota</taxon>
        <taxon>Neoptera</taxon>
        <taxon>Endopterygota</taxon>
        <taxon>Lepidoptera</taxon>
        <taxon>Glossata</taxon>
        <taxon>Ditrysia</taxon>
        <taxon>Pyraloidea</taxon>
        <taxon>Crambidae</taxon>
        <taxon>Crambinae</taxon>
        <taxon>Diatraea</taxon>
    </lineage>
</organism>
<protein>
    <submittedName>
        <fullName evidence="9">Uncharacterized protein</fullName>
    </submittedName>
</protein>
<dbReference type="PANTHER" id="PTHR22730">
    <property type="entry name" value="PROMININ PROM PROTEIN"/>
    <property type="match status" value="1"/>
</dbReference>
<keyword evidence="4 7" id="KW-1133">Transmembrane helix</keyword>
<keyword evidence="3 7" id="KW-0812">Transmembrane</keyword>
<evidence type="ECO:0000256" key="8">
    <source>
        <dbReference type="SAM" id="SignalP"/>
    </source>
</evidence>
<evidence type="ECO:0000256" key="1">
    <source>
        <dbReference type="ARBA" id="ARBA00004141"/>
    </source>
</evidence>
<feature type="chain" id="PRO_5040514099" evidence="8">
    <location>
        <begin position="19"/>
        <end position="816"/>
    </location>
</feature>
<feature type="transmembrane region" description="Helical" evidence="7">
    <location>
        <begin position="349"/>
        <end position="376"/>
    </location>
</feature>
<feature type="transmembrane region" description="Helical" evidence="7">
    <location>
        <begin position="403"/>
        <end position="424"/>
    </location>
</feature>
<dbReference type="InterPro" id="IPR008795">
    <property type="entry name" value="Prominin"/>
</dbReference>
<name>A0A9N9R1R1_9NEOP</name>
<evidence type="ECO:0000256" key="4">
    <source>
        <dbReference type="ARBA" id="ARBA00022989"/>
    </source>
</evidence>
<evidence type="ECO:0000256" key="7">
    <source>
        <dbReference type="SAM" id="Phobius"/>
    </source>
</evidence>
<dbReference type="OrthoDB" id="8188647at2759"/>
<dbReference type="PANTHER" id="PTHR22730:SF1">
    <property type="entry name" value="PROMININ-LIKE PROTEIN"/>
    <property type="match status" value="1"/>
</dbReference>
<evidence type="ECO:0000256" key="3">
    <source>
        <dbReference type="ARBA" id="ARBA00022692"/>
    </source>
</evidence>
<reference evidence="9" key="2">
    <citation type="submission" date="2022-10" db="EMBL/GenBank/DDBJ databases">
        <authorList>
            <consortium name="ENA_rothamsted_submissions"/>
            <consortium name="culmorum"/>
            <person name="King R."/>
        </authorList>
    </citation>
    <scope>NUCLEOTIDE SEQUENCE</scope>
</reference>
<dbReference type="Pfam" id="PF05478">
    <property type="entry name" value="Prominin"/>
    <property type="match status" value="1"/>
</dbReference>
<reference evidence="9" key="1">
    <citation type="submission" date="2021-12" db="EMBL/GenBank/DDBJ databases">
        <authorList>
            <person name="King R."/>
        </authorList>
    </citation>
    <scope>NUCLEOTIDE SEQUENCE</scope>
</reference>
<feature type="signal peptide" evidence="8">
    <location>
        <begin position="1"/>
        <end position="18"/>
    </location>
</feature>
<comment type="subcellular location">
    <subcellularLocation>
        <location evidence="1">Membrane</location>
        <topology evidence="1">Multi-pass membrane protein</topology>
    </subcellularLocation>
</comment>
<evidence type="ECO:0000256" key="2">
    <source>
        <dbReference type="ARBA" id="ARBA00006058"/>
    </source>
</evidence>
<gene>
    <name evidence="9" type="ORF">DIATSA_LOCUS5685</name>
</gene>
<dbReference type="Proteomes" id="UP001153714">
    <property type="component" value="Chromosome 18"/>
</dbReference>
<keyword evidence="10" id="KW-1185">Reference proteome</keyword>
<proteinExistence type="inferred from homology"/>
<evidence type="ECO:0000256" key="6">
    <source>
        <dbReference type="ARBA" id="ARBA00023180"/>
    </source>
</evidence>
<comment type="similarity">
    <text evidence="2">Belongs to the prominin family.</text>
</comment>
<dbReference type="AlphaFoldDB" id="A0A9N9R1R1"/>
<evidence type="ECO:0000313" key="9">
    <source>
        <dbReference type="EMBL" id="CAG9787832.1"/>
    </source>
</evidence>
<dbReference type="GO" id="GO:0016020">
    <property type="term" value="C:membrane"/>
    <property type="evidence" value="ECO:0007669"/>
    <property type="project" value="UniProtKB-SubCell"/>
</dbReference>
<accession>A0A9N9R1R1</accession>